<organism evidence="1 2">
    <name type="scientific">Microctonus hyperodae</name>
    <name type="common">Parasitoid wasp</name>
    <dbReference type="NCBI Taxonomy" id="165561"/>
    <lineage>
        <taxon>Eukaryota</taxon>
        <taxon>Metazoa</taxon>
        <taxon>Ecdysozoa</taxon>
        <taxon>Arthropoda</taxon>
        <taxon>Hexapoda</taxon>
        <taxon>Insecta</taxon>
        <taxon>Pterygota</taxon>
        <taxon>Neoptera</taxon>
        <taxon>Endopterygota</taxon>
        <taxon>Hymenoptera</taxon>
        <taxon>Apocrita</taxon>
        <taxon>Ichneumonoidea</taxon>
        <taxon>Braconidae</taxon>
        <taxon>Euphorinae</taxon>
        <taxon>Microctonus</taxon>
    </lineage>
</organism>
<dbReference type="AlphaFoldDB" id="A0AA39G3R7"/>
<sequence>MIKGSQNLPGPSIIPSLKYIWKVINNIEAFNLVIEMCEKYPNGGLWFGPQLIICISNPKDIEV</sequence>
<evidence type="ECO:0000313" key="1">
    <source>
        <dbReference type="EMBL" id="KAK0180545.1"/>
    </source>
</evidence>
<feature type="non-terminal residue" evidence="1">
    <location>
        <position position="63"/>
    </location>
</feature>
<comment type="caution">
    <text evidence="1">The sequence shown here is derived from an EMBL/GenBank/DDBJ whole genome shotgun (WGS) entry which is preliminary data.</text>
</comment>
<evidence type="ECO:0008006" key="3">
    <source>
        <dbReference type="Google" id="ProtNLM"/>
    </source>
</evidence>
<dbReference type="EMBL" id="JAQQBR010000002">
    <property type="protein sequence ID" value="KAK0180545.1"/>
    <property type="molecule type" value="Genomic_DNA"/>
</dbReference>
<evidence type="ECO:0000313" key="2">
    <source>
        <dbReference type="Proteomes" id="UP001168972"/>
    </source>
</evidence>
<dbReference type="Proteomes" id="UP001168972">
    <property type="component" value="Unassembled WGS sequence"/>
</dbReference>
<protein>
    <recommendedName>
        <fullName evidence="3">Cytochrome P450</fullName>
    </recommendedName>
</protein>
<proteinExistence type="predicted"/>
<gene>
    <name evidence="1" type="ORF">PV327_002913</name>
</gene>
<name>A0AA39G3R7_MICHY</name>
<accession>A0AA39G3R7</accession>
<reference evidence="1" key="2">
    <citation type="submission" date="2023-03" db="EMBL/GenBank/DDBJ databases">
        <authorList>
            <person name="Inwood S.N."/>
            <person name="Skelly J.G."/>
            <person name="Guhlin J."/>
            <person name="Harrop T.W.R."/>
            <person name="Goldson S.G."/>
            <person name="Dearden P.K."/>
        </authorList>
    </citation>
    <scope>NUCLEOTIDE SEQUENCE</scope>
    <source>
        <strain evidence="1">Lincoln</strain>
        <tissue evidence="1">Whole body</tissue>
    </source>
</reference>
<reference evidence="1" key="1">
    <citation type="journal article" date="2023" name="bioRxiv">
        <title>Scaffold-level genome assemblies of two parasitoid biocontrol wasps reveal the parthenogenesis mechanism and an associated novel virus.</title>
        <authorList>
            <person name="Inwood S."/>
            <person name="Skelly J."/>
            <person name="Guhlin J."/>
            <person name="Harrop T."/>
            <person name="Goldson S."/>
            <person name="Dearden P."/>
        </authorList>
    </citation>
    <scope>NUCLEOTIDE SEQUENCE</scope>
    <source>
        <strain evidence="1">Lincoln</strain>
        <tissue evidence="1">Whole body</tissue>
    </source>
</reference>
<keyword evidence="2" id="KW-1185">Reference proteome</keyword>